<dbReference type="Proteomes" id="UP001055149">
    <property type="component" value="Unassembled WGS sequence"/>
</dbReference>
<keyword evidence="1" id="KW-0472">Membrane</keyword>
<feature type="transmembrane region" description="Helical" evidence="1">
    <location>
        <begin position="98"/>
        <end position="123"/>
    </location>
</feature>
<dbReference type="RefSeq" id="WP_244055423.1">
    <property type="nucleotide sequence ID" value="NZ_BQXH01000011.1"/>
</dbReference>
<dbReference type="EMBL" id="BQXH01000011">
    <property type="protein sequence ID" value="GKS81679.1"/>
    <property type="molecule type" value="Genomic_DNA"/>
</dbReference>
<feature type="transmembrane region" description="Helical" evidence="1">
    <location>
        <begin position="21"/>
        <end position="38"/>
    </location>
</feature>
<feature type="transmembrane region" description="Helical" evidence="1">
    <location>
        <begin position="165"/>
        <end position="182"/>
    </location>
</feature>
<evidence type="ECO:0000256" key="1">
    <source>
        <dbReference type="SAM" id="Phobius"/>
    </source>
</evidence>
<sequence>MKIVYSYFKTFNKVIWSEKVPFFYTLILPAIIFLMSNYGNIKNGASLNQIMSTSSNYLGYMIVATAVNGVALQLINFREIGFLKTYTMISGGERKYSVWGLICSEFLFGYVCVLIFSACLMFFYPTQIVHILVVYTLTYVISALPIMFVSILADLLPVRNNTSGTLGNLLLVVLLWVSAVRVDSHSLVQEFLFGLDPCDYVTQVFDLVNRFTSHAHNIYSYQVLAVTGIFLIFLVLGIVCSSRVRINSEYMRN</sequence>
<keyword evidence="1" id="KW-1133">Transmembrane helix</keyword>
<feature type="transmembrane region" description="Helical" evidence="1">
    <location>
        <begin position="218"/>
        <end position="242"/>
    </location>
</feature>
<protein>
    <recommendedName>
        <fullName evidence="4">ABC-2 type transporter domain-containing protein</fullName>
    </recommendedName>
</protein>
<keyword evidence="1" id="KW-0812">Transmembrane</keyword>
<keyword evidence="3" id="KW-1185">Reference proteome</keyword>
<evidence type="ECO:0008006" key="4">
    <source>
        <dbReference type="Google" id="ProtNLM"/>
    </source>
</evidence>
<organism evidence="2 3">
    <name type="scientific">Ligilactobacillus pabuli</name>
    <dbReference type="NCBI Taxonomy" id="2886039"/>
    <lineage>
        <taxon>Bacteria</taxon>
        <taxon>Bacillati</taxon>
        <taxon>Bacillota</taxon>
        <taxon>Bacilli</taxon>
        <taxon>Lactobacillales</taxon>
        <taxon>Lactobacillaceae</taxon>
        <taxon>Ligilactobacillus</taxon>
    </lineage>
</organism>
<reference evidence="2" key="1">
    <citation type="journal article" date="2022" name="Int. J. Syst. Evol. Microbiol.">
        <title>A novel species of lactic acid bacteria, Ligilactobacillus pabuli sp. nov., isolated from alfalfa silage.</title>
        <authorList>
            <person name="Tohno M."/>
            <person name="Tanizawa Y."/>
            <person name="Sawada H."/>
            <person name="Sakamoto M."/>
            <person name="Ohkuma M."/>
            <person name="Kobayashi H."/>
        </authorList>
    </citation>
    <scope>NUCLEOTIDE SEQUENCE</scope>
    <source>
        <strain evidence="2">AF129</strain>
    </source>
</reference>
<comment type="caution">
    <text evidence="2">The sequence shown here is derived from an EMBL/GenBank/DDBJ whole genome shotgun (WGS) entry which is preliminary data.</text>
</comment>
<evidence type="ECO:0000313" key="3">
    <source>
        <dbReference type="Proteomes" id="UP001055149"/>
    </source>
</evidence>
<accession>A0ABQ5JI33</accession>
<gene>
    <name evidence="2" type="ORF">LPAF129_13650</name>
</gene>
<proteinExistence type="predicted"/>
<name>A0ABQ5JI33_9LACO</name>
<feature type="transmembrane region" description="Helical" evidence="1">
    <location>
        <begin position="58"/>
        <end position="77"/>
    </location>
</feature>
<evidence type="ECO:0000313" key="2">
    <source>
        <dbReference type="EMBL" id="GKS81679.1"/>
    </source>
</evidence>
<feature type="transmembrane region" description="Helical" evidence="1">
    <location>
        <begin position="129"/>
        <end position="153"/>
    </location>
</feature>